<reference evidence="2 3" key="1">
    <citation type="submission" date="2020-12" db="EMBL/GenBank/DDBJ databases">
        <title>WGS of Thermoactinomyces spp.</title>
        <authorList>
            <person name="Cheng K."/>
        </authorList>
    </citation>
    <scope>NUCLEOTIDE SEQUENCE [LARGE SCALE GENOMIC DNA]</scope>
    <source>
        <strain evidence="3">CICC 10671\DSM 43846</strain>
    </source>
</reference>
<comment type="caution">
    <text evidence="2">The sequence shown here is derived from an EMBL/GenBank/DDBJ whole genome shotgun (WGS) entry which is preliminary data.</text>
</comment>
<keyword evidence="1" id="KW-1133">Transmembrane helix</keyword>
<dbReference type="RefSeq" id="WP_156097719.1">
    <property type="nucleotide sequence ID" value="NZ_JACEIR010000005.1"/>
</dbReference>
<evidence type="ECO:0000313" key="2">
    <source>
        <dbReference type="EMBL" id="MBH8595467.1"/>
    </source>
</evidence>
<dbReference type="Proteomes" id="UP000633619">
    <property type="component" value="Unassembled WGS sequence"/>
</dbReference>
<keyword evidence="1" id="KW-0812">Transmembrane</keyword>
<evidence type="ECO:0000256" key="1">
    <source>
        <dbReference type="SAM" id="Phobius"/>
    </source>
</evidence>
<evidence type="ECO:0000313" key="3">
    <source>
        <dbReference type="Proteomes" id="UP000633619"/>
    </source>
</evidence>
<accession>A0A8I1DEZ5</accession>
<keyword evidence="1" id="KW-0472">Membrane</keyword>
<proteinExistence type="predicted"/>
<keyword evidence="3" id="KW-1185">Reference proteome</keyword>
<gene>
    <name evidence="2" type="ORF">I8U20_08995</name>
</gene>
<sequence>MKRTLDRMNEWAYDMSFWKIIVMILSILVFSVVVVGIFIVLPIIIFES</sequence>
<dbReference type="EMBL" id="JAECVW010000004">
    <property type="protein sequence ID" value="MBH8595467.1"/>
    <property type="molecule type" value="Genomic_DNA"/>
</dbReference>
<organism evidence="2 3">
    <name type="scientific">Thermoactinomyces intermedius</name>
    <dbReference type="NCBI Taxonomy" id="2024"/>
    <lineage>
        <taxon>Bacteria</taxon>
        <taxon>Bacillati</taxon>
        <taxon>Bacillota</taxon>
        <taxon>Bacilli</taxon>
        <taxon>Bacillales</taxon>
        <taxon>Thermoactinomycetaceae</taxon>
        <taxon>Thermoactinomyces</taxon>
    </lineage>
</organism>
<protein>
    <submittedName>
        <fullName evidence="2">Uncharacterized protein</fullName>
    </submittedName>
</protein>
<feature type="transmembrane region" description="Helical" evidence="1">
    <location>
        <begin position="20"/>
        <end position="45"/>
    </location>
</feature>
<dbReference type="AlphaFoldDB" id="A0A8I1DEZ5"/>
<name>A0A8I1DEZ5_THEIN</name>